<protein>
    <submittedName>
        <fullName evidence="10">MFS transporter</fullName>
    </submittedName>
</protein>
<feature type="transmembrane region" description="Helical" evidence="8">
    <location>
        <begin position="307"/>
        <end position="329"/>
    </location>
</feature>
<feature type="transmembrane region" description="Helical" evidence="8">
    <location>
        <begin position="135"/>
        <end position="156"/>
    </location>
</feature>
<feature type="transmembrane region" description="Helical" evidence="8">
    <location>
        <begin position="253"/>
        <end position="271"/>
    </location>
</feature>
<feature type="transmembrane region" description="Helical" evidence="8">
    <location>
        <begin position="48"/>
        <end position="68"/>
    </location>
</feature>
<dbReference type="PANTHER" id="PTHR43271">
    <property type="entry name" value="BLL2771 PROTEIN"/>
    <property type="match status" value="1"/>
</dbReference>
<feature type="transmembrane region" description="Helical" evidence="8">
    <location>
        <begin position="367"/>
        <end position="388"/>
    </location>
</feature>
<keyword evidence="7 8" id="KW-0472">Membrane</keyword>
<keyword evidence="4" id="KW-1003">Cell membrane</keyword>
<feature type="transmembrane region" description="Helical" evidence="8">
    <location>
        <begin position="103"/>
        <end position="126"/>
    </location>
</feature>
<evidence type="ECO:0000256" key="3">
    <source>
        <dbReference type="ARBA" id="ARBA00022448"/>
    </source>
</evidence>
<accession>A0A544TGD7</accession>
<dbReference type="CDD" id="cd17324">
    <property type="entry name" value="MFS_NepI_like"/>
    <property type="match status" value="1"/>
</dbReference>
<keyword evidence="5 8" id="KW-0812">Transmembrane</keyword>
<evidence type="ECO:0000256" key="7">
    <source>
        <dbReference type="ARBA" id="ARBA00023136"/>
    </source>
</evidence>
<evidence type="ECO:0000313" key="11">
    <source>
        <dbReference type="Proteomes" id="UP000318937"/>
    </source>
</evidence>
<feature type="transmembrane region" description="Helical" evidence="8">
    <location>
        <begin position="80"/>
        <end position="97"/>
    </location>
</feature>
<evidence type="ECO:0000256" key="8">
    <source>
        <dbReference type="SAM" id="Phobius"/>
    </source>
</evidence>
<dbReference type="InterPro" id="IPR011701">
    <property type="entry name" value="MFS"/>
</dbReference>
<dbReference type="PANTHER" id="PTHR43271:SF1">
    <property type="entry name" value="INNER MEMBRANE TRANSPORT PROTEIN YNFM"/>
    <property type="match status" value="1"/>
</dbReference>
<reference evidence="10 11" key="1">
    <citation type="submission" date="2019-05" db="EMBL/GenBank/DDBJ databases">
        <title>Psychrobacillus vulpis sp. nov., a new species isolated from feces of a red fox that inhabits in The Tablas de Daimiel Natural Park, Albacete, Spain.</title>
        <authorList>
            <person name="Rodriguez M."/>
            <person name="Reina J.C."/>
            <person name="Bejar V."/>
            <person name="Llamas I."/>
        </authorList>
    </citation>
    <scope>NUCLEOTIDE SEQUENCE [LARGE SCALE GENOMIC DNA]</scope>
    <source>
        <strain evidence="10 11">NHI-2</strain>
    </source>
</reference>
<evidence type="ECO:0000256" key="1">
    <source>
        <dbReference type="ARBA" id="ARBA00004651"/>
    </source>
</evidence>
<gene>
    <name evidence="10" type="ORF">FG383_06345</name>
</gene>
<dbReference type="PROSITE" id="PS50850">
    <property type="entry name" value="MFS"/>
    <property type="match status" value="1"/>
</dbReference>
<comment type="subcellular location">
    <subcellularLocation>
        <location evidence="1">Cell membrane</location>
        <topology evidence="1">Multi-pass membrane protein</topology>
    </subcellularLocation>
</comment>
<evidence type="ECO:0000256" key="2">
    <source>
        <dbReference type="ARBA" id="ARBA00008335"/>
    </source>
</evidence>
<dbReference type="Proteomes" id="UP000318937">
    <property type="component" value="Unassembled WGS sequence"/>
</dbReference>
<dbReference type="GO" id="GO:0022857">
    <property type="term" value="F:transmembrane transporter activity"/>
    <property type="evidence" value="ECO:0007669"/>
    <property type="project" value="InterPro"/>
</dbReference>
<dbReference type="EMBL" id="VDGG01000010">
    <property type="protein sequence ID" value="TQR16545.1"/>
    <property type="molecule type" value="Genomic_DNA"/>
</dbReference>
<dbReference type="OrthoDB" id="63984at2"/>
<dbReference type="SUPFAM" id="SSF103473">
    <property type="entry name" value="MFS general substrate transporter"/>
    <property type="match status" value="1"/>
</dbReference>
<feature type="transmembrane region" description="Helical" evidence="8">
    <location>
        <begin position="283"/>
        <end position="301"/>
    </location>
</feature>
<keyword evidence="11" id="KW-1185">Reference proteome</keyword>
<evidence type="ECO:0000256" key="5">
    <source>
        <dbReference type="ARBA" id="ARBA00022692"/>
    </source>
</evidence>
<evidence type="ECO:0000259" key="9">
    <source>
        <dbReference type="PROSITE" id="PS50850"/>
    </source>
</evidence>
<dbReference type="Pfam" id="PF07690">
    <property type="entry name" value="MFS_1"/>
    <property type="match status" value="1"/>
</dbReference>
<feature type="transmembrane region" description="Helical" evidence="8">
    <location>
        <begin position="16"/>
        <end position="36"/>
    </location>
</feature>
<comment type="caution">
    <text evidence="10">The sequence shown here is derived from an EMBL/GenBank/DDBJ whole genome shotgun (WGS) entry which is preliminary data.</text>
</comment>
<proteinExistence type="inferred from homology"/>
<dbReference type="InterPro" id="IPR020846">
    <property type="entry name" value="MFS_dom"/>
</dbReference>
<organism evidence="10 11">
    <name type="scientific">Psychrobacillus soli</name>
    <dbReference type="NCBI Taxonomy" id="1543965"/>
    <lineage>
        <taxon>Bacteria</taxon>
        <taxon>Bacillati</taxon>
        <taxon>Bacillota</taxon>
        <taxon>Bacilli</taxon>
        <taxon>Bacillales</taxon>
        <taxon>Bacillaceae</taxon>
        <taxon>Psychrobacillus</taxon>
    </lineage>
</organism>
<feature type="domain" description="Major facilitator superfamily (MFS) profile" evidence="9">
    <location>
        <begin position="14"/>
        <end position="393"/>
    </location>
</feature>
<comment type="similarity">
    <text evidence="2">Belongs to the major facilitator superfamily.</text>
</comment>
<feature type="transmembrane region" description="Helical" evidence="8">
    <location>
        <begin position="217"/>
        <end position="238"/>
    </location>
</feature>
<keyword evidence="3" id="KW-0813">Transport</keyword>
<evidence type="ECO:0000256" key="4">
    <source>
        <dbReference type="ARBA" id="ARBA00022475"/>
    </source>
</evidence>
<dbReference type="GO" id="GO:0005886">
    <property type="term" value="C:plasma membrane"/>
    <property type="evidence" value="ECO:0007669"/>
    <property type="project" value="UniProtKB-SubCell"/>
</dbReference>
<keyword evidence="6 8" id="KW-1133">Transmembrane helix</keyword>
<evidence type="ECO:0000256" key="6">
    <source>
        <dbReference type="ARBA" id="ARBA00022989"/>
    </source>
</evidence>
<sequence length="395" mass="43168">MDYIQKGTRDFKKTNLALFAAGFITFANLYSTQAVLPEFSREFQISPAVASLSLSFATFALAISLVIFGSLSEAWGRKRLMTLSIVSASVLTLAIAFSPSFEFLLVLRVIQGITFAGLPAIAMAYLGEEVEAKSLGVAMGLYISGNSVGGLAGRIIMGTMTDLFSWKVGMIFLGLLSIAISIYFVVALPNSKHFEPRKLQFKALVSSLLAHLKDLKMLCLFGIGFTLMASFVSLYNYISFKLLAPPYSLSTTIVGWIFIIYLVGTFSSTWFGSLADRYGRPNVLITGILIMFAGSLITLDIHLVLKIVGITIFTFGFFGAHSIASGWVSHRANHDKAQASSLYLFFYYFGSSIGGTTGGVFWEKFGWVGVIGLIACFLLGAIVLSYCLRRFLERE</sequence>
<dbReference type="AlphaFoldDB" id="A0A544TGD7"/>
<evidence type="ECO:0000313" key="10">
    <source>
        <dbReference type="EMBL" id="TQR16545.1"/>
    </source>
</evidence>
<name>A0A544TGD7_9BACI</name>
<dbReference type="Gene3D" id="1.20.1250.20">
    <property type="entry name" value="MFS general substrate transporter like domains"/>
    <property type="match status" value="1"/>
</dbReference>
<dbReference type="RefSeq" id="WP_142606082.1">
    <property type="nucleotide sequence ID" value="NZ_VDGG01000010.1"/>
</dbReference>
<dbReference type="InterPro" id="IPR036259">
    <property type="entry name" value="MFS_trans_sf"/>
</dbReference>
<feature type="transmembrane region" description="Helical" evidence="8">
    <location>
        <begin position="341"/>
        <end position="361"/>
    </location>
</feature>
<feature type="transmembrane region" description="Helical" evidence="8">
    <location>
        <begin position="168"/>
        <end position="188"/>
    </location>
</feature>